<protein>
    <submittedName>
        <fullName evidence="3">Subtilin biosynthesis protein spaB</fullName>
    </submittedName>
</protein>
<dbReference type="InterPro" id="IPR023809">
    <property type="entry name" value="Thiopep_bacteriocin_synth_dom"/>
</dbReference>
<dbReference type="Proteomes" id="UP000017746">
    <property type="component" value="Chromosome"/>
</dbReference>
<feature type="domain" description="Lantibiotic dehydratase N-terminal" evidence="1">
    <location>
        <begin position="49"/>
        <end position="220"/>
    </location>
</feature>
<gene>
    <name evidence="3" type="ORF">AFR_18395</name>
</gene>
<evidence type="ECO:0000259" key="2">
    <source>
        <dbReference type="Pfam" id="PF14028"/>
    </source>
</evidence>
<name>U5VYU4_9ACTN</name>
<reference evidence="3 4" key="1">
    <citation type="journal article" date="2014" name="J. Biotechnol.">
        <title>Complete genome sequence of the actinobacterium Actinoplanes friuliensis HAG 010964, producer of the lipopeptide antibiotic friulimycin.</title>
        <authorList>
            <person name="Ruckert C."/>
            <person name="Szczepanowski R."/>
            <person name="Albersmeier A."/>
            <person name="Goesmann A."/>
            <person name="Fischer N."/>
            <person name="Steinkamper A."/>
            <person name="Puhler A."/>
            <person name="Biener R."/>
            <person name="Schwartz D."/>
            <person name="Kalinowski J."/>
        </authorList>
    </citation>
    <scope>NUCLEOTIDE SEQUENCE [LARGE SCALE GENOMIC DNA]</scope>
    <source>
        <strain evidence="3 4">DSM 7358</strain>
    </source>
</reference>
<evidence type="ECO:0000313" key="4">
    <source>
        <dbReference type="Proteomes" id="UP000017746"/>
    </source>
</evidence>
<dbReference type="STRING" id="1246995.AFR_18395"/>
<feature type="domain" description="Lantibiotic dehydratase N-terminal" evidence="1">
    <location>
        <begin position="235"/>
        <end position="569"/>
    </location>
</feature>
<dbReference type="EMBL" id="CP006272">
    <property type="protein sequence ID" value="AGZ41957.1"/>
    <property type="molecule type" value="Genomic_DNA"/>
</dbReference>
<evidence type="ECO:0000259" key="1">
    <source>
        <dbReference type="Pfam" id="PF04738"/>
    </source>
</evidence>
<dbReference type="AlphaFoldDB" id="U5VYU4"/>
<dbReference type="HOGENOM" id="CLU_010573_0_0_11"/>
<feature type="domain" description="Thiopeptide-type bacteriocin biosynthesis" evidence="2">
    <location>
        <begin position="632"/>
        <end position="854"/>
    </location>
</feature>
<dbReference type="Pfam" id="PF04738">
    <property type="entry name" value="Lant_dehydr_N"/>
    <property type="match status" value="2"/>
</dbReference>
<sequence length="874" mass="95009">MPSPPLPPEPGAWRFLPLIMVRMPALSLAAFSRTTTVDESDPVGALWRCPELRDAVRLANPQLAAAADRSRTGTSDRRERLAAALTKYTIRMATRPTPFGLFAMTGFSTWGDGPLGPPATPPVRRRRIDSRRAAGLLREAARGRPVAANPTARVLADRITFQPPYATRRRTLRRSRRIDTLLAFTASPQPWAAVATLLGDETVASRLLDEGLLVSTLHPTAPEGFPPHWPADGRADLTMHPTGTVDRRLAEGLSAALAVLQRAGLATEADPGLRHYAAAFAERYGFEEVPLEDVADPASGLGPLPPLGASEDAPALDGLRRLLVRRGPVAVLSASDLADLPALHRGAAPSCDLFVQLLPDGRAAVTPRGAVVPGGRAFARFADADDRVPEHVRTAAHAPGEEDIDLVAMDYWHESTINLGEGGSAYDTVLLWSSVRPGRRALRVKDLLVGVQDGALYLRSRLDGRRVLVRTDHLVATETAPALLDLVHRISRAHVATPGWSWGRFADAHSALPRVETAGVVLSAARWRLPDDKITAWREDLQVPRFVYAGTGDTRLLLDLDHPRHRALLREQRRRGAEWAEECLFDPDGTGHVTEFVVTAVNDAYRPLPPLRTARPGDFTGTTPARLPGDGWWSTHVTCAPGSQDEVLGLLATYLAGQDARWFFTRYDNPAPHLRVRVHSEVLDVAQWCAALRLIARRGPVLRFTLEPYEPETRRYGGPAGLALCEQLFTVDTLVVLDAQHPADTDPSTLAAVLIDLFATMVGAAPATLERAVKRLAGPPPEGDRGARAEEHRQRRILVDLLTAGPGKELAGAYDSRPIDPALTDLINGEHGEAVLAGLLHMHLNRHGLPPTAEPAGARRRLAVQHSLNHRPRP</sequence>
<accession>U5VYU4</accession>
<organism evidence="3 4">
    <name type="scientific">Actinoplanes friuliensis DSM 7358</name>
    <dbReference type="NCBI Taxonomy" id="1246995"/>
    <lineage>
        <taxon>Bacteria</taxon>
        <taxon>Bacillati</taxon>
        <taxon>Actinomycetota</taxon>
        <taxon>Actinomycetes</taxon>
        <taxon>Micromonosporales</taxon>
        <taxon>Micromonosporaceae</taxon>
        <taxon>Actinoplanes</taxon>
    </lineage>
</organism>
<dbReference type="OrthoDB" id="1273722at2"/>
<dbReference type="RefSeq" id="WP_023362330.1">
    <property type="nucleotide sequence ID" value="NC_022657.1"/>
</dbReference>
<dbReference type="KEGG" id="afs:AFR_18395"/>
<dbReference type="Pfam" id="PF14028">
    <property type="entry name" value="Lant_dehydr_C"/>
    <property type="match status" value="1"/>
</dbReference>
<proteinExistence type="predicted"/>
<evidence type="ECO:0000313" key="3">
    <source>
        <dbReference type="EMBL" id="AGZ41957.1"/>
    </source>
</evidence>
<dbReference type="eggNOG" id="COG0778">
    <property type="taxonomic scope" value="Bacteria"/>
</dbReference>
<dbReference type="NCBIfam" id="TIGR03891">
    <property type="entry name" value="thiopep_ocin"/>
    <property type="match status" value="1"/>
</dbReference>
<dbReference type="PATRIC" id="fig|1246995.3.peg.3733"/>
<dbReference type="InterPro" id="IPR006827">
    <property type="entry name" value="Lant_deHydtase_N"/>
</dbReference>
<keyword evidence="4" id="KW-1185">Reference proteome</keyword>